<dbReference type="Proteomes" id="UP001165122">
    <property type="component" value="Unassembled WGS sequence"/>
</dbReference>
<reference evidence="2" key="1">
    <citation type="journal article" date="2023" name="Commun. Biol.">
        <title>Genome analysis of Parmales, the sister group of diatoms, reveals the evolutionary specialization of diatoms from phago-mixotrophs to photoautotrophs.</title>
        <authorList>
            <person name="Ban H."/>
            <person name="Sato S."/>
            <person name="Yoshikawa S."/>
            <person name="Yamada K."/>
            <person name="Nakamura Y."/>
            <person name="Ichinomiya M."/>
            <person name="Sato N."/>
            <person name="Blanc-Mathieu R."/>
            <person name="Endo H."/>
            <person name="Kuwata A."/>
            <person name="Ogata H."/>
        </authorList>
    </citation>
    <scope>NUCLEOTIDE SEQUENCE [LARGE SCALE GENOMIC DNA]</scope>
    <source>
        <strain evidence="2">NIES 3700</strain>
    </source>
</reference>
<evidence type="ECO:0000313" key="1">
    <source>
        <dbReference type="EMBL" id="GMI16011.1"/>
    </source>
</evidence>
<keyword evidence="2" id="KW-1185">Reference proteome</keyword>
<sequence>MATIAPEVEAELGSVIKADDRAALEKDNALLRAEINDLQSKITTTIPFKGTTTSGLEVDMDAVVEVETDVFLYIFTELMRPGTATVLSVPECTKMFGQITRSDCITFAKGFGYLSKSTPDNGDVVGEFF</sequence>
<evidence type="ECO:0000313" key="2">
    <source>
        <dbReference type="Proteomes" id="UP001165122"/>
    </source>
</evidence>
<gene>
    <name evidence="1" type="ORF">TrLO_g2077</name>
</gene>
<dbReference type="EMBL" id="BRXW01000241">
    <property type="protein sequence ID" value="GMI16011.1"/>
    <property type="molecule type" value="Genomic_DNA"/>
</dbReference>
<accession>A0A9W7KYQ0</accession>
<name>A0A9W7KYQ0_9STRA</name>
<dbReference type="AlphaFoldDB" id="A0A9W7KYQ0"/>
<comment type="caution">
    <text evidence="1">The sequence shown here is derived from an EMBL/GenBank/DDBJ whole genome shotgun (WGS) entry which is preliminary data.</text>
</comment>
<protein>
    <submittedName>
        <fullName evidence="1">Uncharacterized protein</fullName>
    </submittedName>
</protein>
<proteinExistence type="predicted"/>
<organism evidence="1 2">
    <name type="scientific">Triparma laevis f. longispina</name>
    <dbReference type="NCBI Taxonomy" id="1714387"/>
    <lineage>
        <taxon>Eukaryota</taxon>
        <taxon>Sar</taxon>
        <taxon>Stramenopiles</taxon>
        <taxon>Ochrophyta</taxon>
        <taxon>Bolidophyceae</taxon>
        <taxon>Parmales</taxon>
        <taxon>Triparmaceae</taxon>
        <taxon>Triparma</taxon>
    </lineage>
</organism>